<dbReference type="InterPro" id="IPR011330">
    <property type="entry name" value="Glyco_hydro/deAcase_b/a-brl"/>
</dbReference>
<feature type="non-terminal residue" evidence="1">
    <location>
        <position position="167"/>
    </location>
</feature>
<organism evidence="1">
    <name type="scientific">marine sediment metagenome</name>
    <dbReference type="NCBI Taxonomy" id="412755"/>
    <lineage>
        <taxon>unclassified sequences</taxon>
        <taxon>metagenomes</taxon>
        <taxon>ecological metagenomes</taxon>
    </lineage>
</organism>
<reference evidence="1" key="1">
    <citation type="journal article" date="2014" name="Front. Microbiol.">
        <title>High frequency of phylogenetically diverse reductive dehalogenase-homologous genes in deep subseafloor sedimentary metagenomes.</title>
        <authorList>
            <person name="Kawai M."/>
            <person name="Futagami T."/>
            <person name="Toyoda A."/>
            <person name="Takaki Y."/>
            <person name="Nishi S."/>
            <person name="Hori S."/>
            <person name="Arai W."/>
            <person name="Tsubouchi T."/>
            <person name="Morono Y."/>
            <person name="Uchiyama I."/>
            <person name="Ito T."/>
            <person name="Fujiyama A."/>
            <person name="Inagaki F."/>
            <person name="Takami H."/>
        </authorList>
    </citation>
    <scope>NUCLEOTIDE SEQUENCE</scope>
    <source>
        <strain evidence="1">Expedition CK06-06</strain>
    </source>
</reference>
<accession>X1HS00</accession>
<proteinExistence type="predicted"/>
<dbReference type="AlphaFoldDB" id="X1HS00"/>
<protein>
    <recommendedName>
        <fullName evidence="2">NodB homology domain-containing protein</fullName>
    </recommendedName>
</protein>
<name>X1HS00_9ZZZZ</name>
<dbReference type="GO" id="GO:0005975">
    <property type="term" value="P:carbohydrate metabolic process"/>
    <property type="evidence" value="ECO:0007669"/>
    <property type="project" value="InterPro"/>
</dbReference>
<dbReference type="Gene3D" id="3.20.20.370">
    <property type="entry name" value="Glycoside hydrolase/deacetylase"/>
    <property type="match status" value="1"/>
</dbReference>
<dbReference type="EMBL" id="BARU01025068">
    <property type="protein sequence ID" value="GAH56609.1"/>
    <property type="molecule type" value="Genomic_DNA"/>
</dbReference>
<gene>
    <name evidence="1" type="ORF">S03H2_40435</name>
</gene>
<evidence type="ECO:0008006" key="2">
    <source>
        <dbReference type="Google" id="ProtNLM"/>
    </source>
</evidence>
<dbReference type="SUPFAM" id="SSF88713">
    <property type="entry name" value="Glycoside hydrolase/deacetylase"/>
    <property type="match status" value="1"/>
</dbReference>
<evidence type="ECO:0000313" key="1">
    <source>
        <dbReference type="EMBL" id="GAH56609.1"/>
    </source>
</evidence>
<comment type="caution">
    <text evidence="1">The sequence shown here is derived from an EMBL/GenBank/DDBJ whole genome shotgun (WGS) entry which is preliminary data.</text>
</comment>
<sequence>MTPSIDEEASARAVTEEEQTALEIPKKAYVPVEASENPRRWRSGLRARASNLAPMFRPIITHHHIKEDYKRGMTPSDFKNQFLRYMDTHVFSFDDGLKDGYTEAFPLLKRLGKVGYFFPIGETLVGVVNHMHKGHVLIDRFEEQLIELWNDFSDQKFTPNFTNIGKY</sequence>